<evidence type="ECO:0000256" key="7">
    <source>
        <dbReference type="ARBA" id="ARBA00032572"/>
    </source>
</evidence>
<dbReference type="EMBL" id="QYRP01000002">
    <property type="protein sequence ID" value="RJS47044.1"/>
    <property type="molecule type" value="Genomic_DNA"/>
</dbReference>
<sequence>MGITRRGLLTGALGGAATLAGAGALVDVDVLPGRVAFRRELGLNGDAGLIPDIEPGEVEHGTLAGADWWIARPPGATGTLPVVVALHGAHSSAEDWLRTMGLDRFLAASGASFALAGIDGGTKGYWHPRDDGHDPRALVLDHFLPLLASHGLEAESPGLLGWSMGGYGALLFASELDRKVPVVATSPALWNSYDATVAGAYDSRADFERWRILGDGTRLDALRKLEIRVDCGRGDPFLGGVKDLRDELPDAEVHLAAGAHDAAYWTRVLPAQLAWLGSRMD</sequence>
<dbReference type="AlphaFoldDB" id="A0A3A5HG53"/>
<protein>
    <recommendedName>
        <fullName evidence="7">Acyl-CoA:diacylglycerol acyltransferase</fullName>
        <ecNumber evidence="3">2.3.1.122</ecNumber>
        <ecNumber evidence="4">2.3.1.20</ecNumber>
    </recommendedName>
</protein>
<reference evidence="10" key="1">
    <citation type="submission" date="2018-09" db="EMBL/GenBank/DDBJ databases">
        <authorList>
            <person name="Zhu H."/>
        </authorList>
    </citation>
    <scope>NUCLEOTIDE SEQUENCE [LARGE SCALE GENOMIC DNA]</scope>
    <source>
        <strain evidence="10">K1W22B-1</strain>
    </source>
</reference>
<keyword evidence="5" id="KW-0808">Transferase</keyword>
<dbReference type="Pfam" id="PF00756">
    <property type="entry name" value="Esterase"/>
    <property type="match status" value="1"/>
</dbReference>
<evidence type="ECO:0000313" key="9">
    <source>
        <dbReference type="EMBL" id="RJS47044.1"/>
    </source>
</evidence>
<name>A0A3A5HG53_9ACTN</name>
<evidence type="ECO:0000313" key="10">
    <source>
        <dbReference type="Proteomes" id="UP000276542"/>
    </source>
</evidence>
<evidence type="ECO:0000256" key="2">
    <source>
        <dbReference type="ARBA" id="ARBA00005874"/>
    </source>
</evidence>
<evidence type="ECO:0000256" key="3">
    <source>
        <dbReference type="ARBA" id="ARBA00012820"/>
    </source>
</evidence>
<dbReference type="InterPro" id="IPR029058">
    <property type="entry name" value="AB_hydrolase_fold"/>
</dbReference>
<evidence type="ECO:0000256" key="8">
    <source>
        <dbReference type="ARBA" id="ARBA00048109"/>
    </source>
</evidence>
<comment type="catalytic activity">
    <reaction evidence="1">
        <text>2 alpha,alpha'-trehalose 6-mycolate = alpha,alpha'-trehalose 6,6'-bismycolate + alpha,alpha-trehalose</text>
        <dbReference type="Rhea" id="RHEA:23472"/>
        <dbReference type="ChEBI" id="CHEBI:16551"/>
        <dbReference type="ChEBI" id="CHEBI:18195"/>
        <dbReference type="ChEBI" id="CHEBI:18234"/>
        <dbReference type="EC" id="2.3.1.122"/>
    </reaction>
</comment>
<dbReference type="GO" id="GO:0004144">
    <property type="term" value="F:diacylglycerol O-acyltransferase activity"/>
    <property type="evidence" value="ECO:0007669"/>
    <property type="project" value="UniProtKB-EC"/>
</dbReference>
<accession>A0A3A5HG53</accession>
<evidence type="ECO:0000256" key="5">
    <source>
        <dbReference type="ARBA" id="ARBA00022679"/>
    </source>
</evidence>
<gene>
    <name evidence="9" type="ORF">D4739_13015</name>
</gene>
<comment type="catalytic activity">
    <reaction evidence="8">
        <text>an acyl-CoA + a 1,2-diacyl-sn-glycerol = a triacyl-sn-glycerol + CoA</text>
        <dbReference type="Rhea" id="RHEA:10868"/>
        <dbReference type="ChEBI" id="CHEBI:17815"/>
        <dbReference type="ChEBI" id="CHEBI:57287"/>
        <dbReference type="ChEBI" id="CHEBI:58342"/>
        <dbReference type="ChEBI" id="CHEBI:64615"/>
        <dbReference type="EC" id="2.3.1.20"/>
    </reaction>
</comment>
<dbReference type="EC" id="2.3.1.20" evidence="4"/>
<dbReference type="GO" id="GO:0050348">
    <property type="term" value="F:trehalose O-mycolyltransferase activity"/>
    <property type="evidence" value="ECO:0007669"/>
    <property type="project" value="UniProtKB-EC"/>
</dbReference>
<keyword evidence="6" id="KW-0012">Acyltransferase</keyword>
<organism evidence="9 10">
    <name type="scientific">Nocardioides cavernaquae</name>
    <dbReference type="NCBI Taxonomy" id="2321396"/>
    <lineage>
        <taxon>Bacteria</taxon>
        <taxon>Bacillati</taxon>
        <taxon>Actinomycetota</taxon>
        <taxon>Actinomycetes</taxon>
        <taxon>Propionibacteriales</taxon>
        <taxon>Nocardioidaceae</taxon>
        <taxon>Nocardioides</taxon>
    </lineage>
</organism>
<dbReference type="PANTHER" id="PTHR48098:SF1">
    <property type="entry name" value="DIACYLGLYCEROL ACYLTRANSFERASE_MYCOLYLTRANSFERASE AG85A"/>
    <property type="match status" value="1"/>
</dbReference>
<dbReference type="InterPro" id="IPR050583">
    <property type="entry name" value="Mycobacterial_A85_antigen"/>
</dbReference>
<proteinExistence type="inferred from homology"/>
<evidence type="ECO:0000256" key="4">
    <source>
        <dbReference type="ARBA" id="ARBA00013244"/>
    </source>
</evidence>
<dbReference type="OrthoDB" id="3210113at2"/>
<evidence type="ECO:0000256" key="1">
    <source>
        <dbReference type="ARBA" id="ARBA00000697"/>
    </source>
</evidence>
<dbReference type="InterPro" id="IPR000801">
    <property type="entry name" value="Esterase-like"/>
</dbReference>
<keyword evidence="10" id="KW-1185">Reference proteome</keyword>
<comment type="similarity">
    <text evidence="2">Belongs to the mycobacterial A85 antigen family.</text>
</comment>
<dbReference type="Gene3D" id="3.40.50.1820">
    <property type="entry name" value="alpha/beta hydrolase"/>
    <property type="match status" value="1"/>
</dbReference>
<evidence type="ECO:0000256" key="6">
    <source>
        <dbReference type="ARBA" id="ARBA00023315"/>
    </source>
</evidence>
<dbReference type="PANTHER" id="PTHR48098">
    <property type="entry name" value="ENTEROCHELIN ESTERASE-RELATED"/>
    <property type="match status" value="1"/>
</dbReference>
<dbReference type="PROSITE" id="PS51318">
    <property type="entry name" value="TAT"/>
    <property type="match status" value="1"/>
</dbReference>
<dbReference type="SUPFAM" id="SSF53474">
    <property type="entry name" value="alpha/beta-Hydrolases"/>
    <property type="match status" value="1"/>
</dbReference>
<dbReference type="InterPro" id="IPR006311">
    <property type="entry name" value="TAT_signal"/>
</dbReference>
<dbReference type="RefSeq" id="WP_120061014.1">
    <property type="nucleotide sequence ID" value="NZ_QYRP01000002.1"/>
</dbReference>
<dbReference type="Proteomes" id="UP000276542">
    <property type="component" value="Unassembled WGS sequence"/>
</dbReference>
<dbReference type="EC" id="2.3.1.122" evidence="3"/>
<comment type="caution">
    <text evidence="9">The sequence shown here is derived from an EMBL/GenBank/DDBJ whole genome shotgun (WGS) entry which is preliminary data.</text>
</comment>